<feature type="transmembrane region" description="Helical" evidence="5">
    <location>
        <begin position="80"/>
        <end position="98"/>
    </location>
</feature>
<evidence type="ECO:0000256" key="1">
    <source>
        <dbReference type="ARBA" id="ARBA00004141"/>
    </source>
</evidence>
<proteinExistence type="predicted"/>
<sequence length="163" mass="18080">MVIRKQVAMGSLLVRLILAATFIAAALPKIAAPSAFADAIANYRVCPDQLVDWLAIILPWIELTIGLGLLVPWLQRSSGLIMTALLFLFISLHLSAWARGLDIECGCFGKEQENFEANYLWLLTRNSCLLACAVWLVIQDFRNKKARYGSTEPLNTSKPTDNS</sequence>
<evidence type="ECO:0000256" key="5">
    <source>
        <dbReference type="SAM" id="Phobius"/>
    </source>
</evidence>
<evidence type="ECO:0000256" key="3">
    <source>
        <dbReference type="ARBA" id="ARBA00022989"/>
    </source>
</evidence>
<dbReference type="UniPathway" id="UPA00895"/>
<dbReference type="AlphaFoldDB" id="D5EM73"/>
<evidence type="ECO:0000259" key="6">
    <source>
        <dbReference type="Pfam" id="PF07291"/>
    </source>
</evidence>
<dbReference type="GO" id="GO:0016020">
    <property type="term" value="C:membrane"/>
    <property type="evidence" value="ECO:0007669"/>
    <property type="project" value="UniProtKB-SubCell"/>
</dbReference>
<feature type="transmembrane region" description="Helical" evidence="5">
    <location>
        <begin position="53"/>
        <end position="73"/>
    </location>
</feature>
<protein>
    <submittedName>
        <fullName evidence="7">DoxX family protein</fullName>
    </submittedName>
</protein>
<dbReference type="Pfam" id="PF07291">
    <property type="entry name" value="MauE"/>
    <property type="match status" value="1"/>
</dbReference>
<evidence type="ECO:0000256" key="2">
    <source>
        <dbReference type="ARBA" id="ARBA00022692"/>
    </source>
</evidence>
<feature type="domain" description="Methylamine utilisation protein MauE" evidence="6">
    <location>
        <begin position="11"/>
        <end position="138"/>
    </location>
</feature>
<gene>
    <name evidence="7" type="ordered locus">Caka_2216</name>
</gene>
<dbReference type="eggNOG" id="COG2259">
    <property type="taxonomic scope" value="Bacteria"/>
</dbReference>
<comment type="subcellular location">
    <subcellularLocation>
        <location evidence="1">Membrane</location>
        <topology evidence="1">Multi-pass membrane protein</topology>
    </subcellularLocation>
</comment>
<dbReference type="EMBL" id="CP001998">
    <property type="protein sequence ID" value="ADE55233.1"/>
    <property type="molecule type" value="Genomic_DNA"/>
</dbReference>
<dbReference type="GO" id="GO:0030416">
    <property type="term" value="P:methylamine metabolic process"/>
    <property type="evidence" value="ECO:0007669"/>
    <property type="project" value="InterPro"/>
</dbReference>
<accession>D5EM73</accession>
<name>D5EM73_CORAD</name>
<evidence type="ECO:0000313" key="7">
    <source>
        <dbReference type="EMBL" id="ADE55233.1"/>
    </source>
</evidence>
<dbReference type="Proteomes" id="UP000000925">
    <property type="component" value="Chromosome"/>
</dbReference>
<dbReference type="HOGENOM" id="CLU_101331_3_1_0"/>
<dbReference type="KEGG" id="caa:Caka_2216"/>
<keyword evidence="4 5" id="KW-0472">Membrane</keyword>
<reference evidence="7 8" key="1">
    <citation type="journal article" date="2010" name="Stand. Genomic Sci.">
        <title>Complete genome sequence of Coraliomargarita akajimensis type strain (04OKA010-24).</title>
        <authorList>
            <person name="Mavromatis K."/>
            <person name="Abt B."/>
            <person name="Brambilla E."/>
            <person name="Lapidus A."/>
            <person name="Copeland A."/>
            <person name="Deshpande S."/>
            <person name="Nolan M."/>
            <person name="Lucas S."/>
            <person name="Tice H."/>
            <person name="Cheng J.F."/>
            <person name="Han C."/>
            <person name="Detter J.C."/>
            <person name="Woyke T."/>
            <person name="Goodwin L."/>
            <person name="Pitluck S."/>
            <person name="Held B."/>
            <person name="Brettin T."/>
            <person name="Tapia R."/>
            <person name="Ivanova N."/>
            <person name="Mikhailova N."/>
            <person name="Pati A."/>
            <person name="Liolios K."/>
            <person name="Chen A."/>
            <person name="Palaniappan K."/>
            <person name="Land M."/>
            <person name="Hauser L."/>
            <person name="Chang Y.J."/>
            <person name="Jeffries C.D."/>
            <person name="Rohde M."/>
            <person name="Goker M."/>
            <person name="Bristow J."/>
            <person name="Eisen J.A."/>
            <person name="Markowitz V."/>
            <person name="Hugenholtz P."/>
            <person name="Klenk H.P."/>
            <person name="Kyrpides N.C."/>
        </authorList>
    </citation>
    <scope>NUCLEOTIDE SEQUENCE [LARGE SCALE GENOMIC DNA]</scope>
    <source>
        <strain evidence="8">DSM 45221 / IAM 15411 / JCM 23193 / KCTC 12865</strain>
    </source>
</reference>
<dbReference type="OrthoDB" id="9809646at2"/>
<keyword evidence="8" id="KW-1185">Reference proteome</keyword>
<organism evidence="7 8">
    <name type="scientific">Coraliomargarita akajimensis (strain DSM 45221 / IAM 15411 / JCM 23193 / KCTC 12865 / 04OKA010-24)</name>
    <dbReference type="NCBI Taxonomy" id="583355"/>
    <lineage>
        <taxon>Bacteria</taxon>
        <taxon>Pseudomonadati</taxon>
        <taxon>Verrucomicrobiota</taxon>
        <taxon>Opitutia</taxon>
        <taxon>Puniceicoccales</taxon>
        <taxon>Coraliomargaritaceae</taxon>
        <taxon>Coraliomargarita</taxon>
    </lineage>
</organism>
<dbReference type="STRING" id="583355.Caka_2216"/>
<dbReference type="InterPro" id="IPR009908">
    <property type="entry name" value="Methylamine_util_MauE"/>
</dbReference>
<keyword evidence="2 5" id="KW-0812">Transmembrane</keyword>
<feature type="transmembrane region" description="Helical" evidence="5">
    <location>
        <begin position="118"/>
        <end position="138"/>
    </location>
</feature>
<evidence type="ECO:0000256" key="4">
    <source>
        <dbReference type="ARBA" id="ARBA00023136"/>
    </source>
</evidence>
<keyword evidence="3 5" id="KW-1133">Transmembrane helix</keyword>
<evidence type="ECO:0000313" key="8">
    <source>
        <dbReference type="Proteomes" id="UP000000925"/>
    </source>
</evidence>